<dbReference type="InterPro" id="IPR003593">
    <property type="entry name" value="AAA+_ATPase"/>
</dbReference>
<evidence type="ECO:0000256" key="5">
    <source>
        <dbReference type="ARBA" id="ARBA00022801"/>
    </source>
</evidence>
<evidence type="ECO:0000256" key="9">
    <source>
        <dbReference type="ARBA" id="ARBA00023163"/>
    </source>
</evidence>
<feature type="domain" description="AAA+ ATPase" evidence="14">
    <location>
        <begin position="80"/>
        <end position="372"/>
    </location>
</feature>
<evidence type="ECO:0000256" key="1">
    <source>
        <dbReference type="ARBA" id="ARBA00004123"/>
    </source>
</evidence>
<evidence type="ECO:0000256" key="11">
    <source>
        <dbReference type="ARBA" id="ARBA00023242"/>
    </source>
</evidence>
<feature type="region of interest" description="Disordered" evidence="13">
    <location>
        <begin position="1"/>
        <end position="20"/>
    </location>
</feature>
<comment type="catalytic activity">
    <reaction evidence="12">
        <text>ATP + H2O = ADP + phosphate + H(+)</text>
        <dbReference type="Rhea" id="RHEA:13065"/>
        <dbReference type="ChEBI" id="CHEBI:15377"/>
        <dbReference type="ChEBI" id="CHEBI:15378"/>
        <dbReference type="ChEBI" id="CHEBI:30616"/>
        <dbReference type="ChEBI" id="CHEBI:43474"/>
        <dbReference type="ChEBI" id="CHEBI:456216"/>
        <dbReference type="EC" id="3.6.4.12"/>
    </reaction>
</comment>
<dbReference type="GO" id="GO:0005634">
    <property type="term" value="C:nucleus"/>
    <property type="evidence" value="ECO:0007669"/>
    <property type="project" value="UniProtKB-SubCell"/>
</dbReference>
<comment type="similarity">
    <text evidence="2 12">Belongs to the RuvB family.</text>
</comment>
<evidence type="ECO:0000313" key="16">
    <source>
        <dbReference type="Proteomes" id="UP001519460"/>
    </source>
</evidence>
<dbReference type="EC" id="3.6.4.12" evidence="12"/>
<dbReference type="Gene3D" id="2.40.50.360">
    <property type="entry name" value="RuvB-like helicase, domain II"/>
    <property type="match status" value="1"/>
</dbReference>
<dbReference type="Pfam" id="PF06068">
    <property type="entry name" value="TIP49"/>
    <property type="match status" value="1"/>
</dbReference>
<keyword evidence="6 12" id="KW-0347">Helicase</keyword>
<dbReference type="InterPro" id="IPR042487">
    <property type="entry name" value="RuvBL1/2_DNA/RNA_bd_dom"/>
</dbReference>
<dbReference type="PANTHER" id="PTHR11093">
    <property type="entry name" value="RUVB-RELATED REPTIN AND PONTIN"/>
    <property type="match status" value="1"/>
</dbReference>
<evidence type="ECO:0000259" key="14">
    <source>
        <dbReference type="SMART" id="SM00382"/>
    </source>
</evidence>
<dbReference type="InterPro" id="IPR010339">
    <property type="entry name" value="TIP49_P-loop"/>
</dbReference>
<dbReference type="AlphaFoldDB" id="A0ABD0J2T4"/>
<dbReference type="GO" id="GO:0006281">
    <property type="term" value="P:DNA repair"/>
    <property type="evidence" value="ECO:0007669"/>
    <property type="project" value="UniProtKB-KW"/>
</dbReference>
<protein>
    <recommendedName>
        <fullName evidence="12">RuvB-like helicase</fullName>
        <ecNumber evidence="12">3.6.4.12</ecNumber>
    </recommendedName>
</protein>
<keyword evidence="16" id="KW-1185">Reference proteome</keyword>
<dbReference type="GO" id="GO:0005524">
    <property type="term" value="F:ATP binding"/>
    <property type="evidence" value="ECO:0007669"/>
    <property type="project" value="UniProtKB-KW"/>
</dbReference>
<keyword evidence="4" id="KW-0227">DNA damage</keyword>
<dbReference type="InterPro" id="IPR027417">
    <property type="entry name" value="P-loop_NTPase"/>
</dbReference>
<dbReference type="Pfam" id="PF17856">
    <property type="entry name" value="TIP49_C"/>
    <property type="match status" value="1"/>
</dbReference>
<proteinExistence type="inferred from homology"/>
<keyword evidence="5 12" id="KW-0378">Hydrolase</keyword>
<evidence type="ECO:0000256" key="4">
    <source>
        <dbReference type="ARBA" id="ARBA00022763"/>
    </source>
</evidence>
<dbReference type="FunFam" id="2.40.50.360:FF:000002">
    <property type="entry name" value="RuvB-like helicase"/>
    <property type="match status" value="1"/>
</dbReference>
<evidence type="ECO:0000256" key="10">
    <source>
        <dbReference type="ARBA" id="ARBA00023204"/>
    </source>
</evidence>
<accession>A0ABD0J2T4</accession>
<evidence type="ECO:0000256" key="3">
    <source>
        <dbReference type="ARBA" id="ARBA00022741"/>
    </source>
</evidence>
<evidence type="ECO:0000256" key="2">
    <source>
        <dbReference type="ARBA" id="ARBA00007519"/>
    </source>
</evidence>
<sequence length="478" mass="53018">MSLCPPGGTYKHPGGMAASTAEKVQEVREVTRIERIGAHSHIRGLGLDDALEARQTSQGMVGQLEARRAAGVILEMIKIAGRAVLIAGQPGTGKTAIAMGMAQALGSDTPFTSIAGSEIFSLEMGKTEALTQAFRKSIGVRIKEETEIIEGEVVEIQIDRPATGTGAKVGKLTLKTTEMETIYDLGQKMIESLTKEKVQAGDIVTIDKATGKITKLGRSFTRARDYDAMGPQTKFVQCPEGELQKRKEVVHTVTLHEIDVINSRTQGFLALFSGDTGEIKSEVREQINSKVAEWREEGKAEIVPGVLFIDEVHMLDIECFSFLNRALETDMAPILIMATNRGITRIRGTQYLSPHGVPIDLLDRLLIVSTKPYEEKEIKQILKIRCEEEDVEMSDDALTVLTRIGMETSLRYSIQLITAANLVCRKRKGTEVDVDDIKRVYSLFLDESRSTQFLKEYQQEFMFNEVGESIDMLNECFY</sequence>
<dbReference type="Gene3D" id="1.10.8.60">
    <property type="match status" value="1"/>
</dbReference>
<name>A0ABD0J2T4_9CAEN</name>
<dbReference type="FunFam" id="3.40.50.300:FF:002221">
    <property type="entry name" value="RuvB-like 2"/>
    <property type="match status" value="2"/>
</dbReference>
<evidence type="ECO:0000256" key="8">
    <source>
        <dbReference type="ARBA" id="ARBA00023015"/>
    </source>
</evidence>
<evidence type="ECO:0000256" key="7">
    <source>
        <dbReference type="ARBA" id="ARBA00022840"/>
    </source>
</evidence>
<dbReference type="SMART" id="SM00382">
    <property type="entry name" value="AAA"/>
    <property type="match status" value="1"/>
</dbReference>
<dbReference type="InterPro" id="IPR041048">
    <property type="entry name" value="RuvB-like_C"/>
</dbReference>
<evidence type="ECO:0000256" key="12">
    <source>
        <dbReference type="RuleBase" id="RU363048"/>
    </source>
</evidence>
<comment type="caution">
    <text evidence="15">The sequence shown here is derived from an EMBL/GenBank/DDBJ whole genome shotgun (WGS) entry which is preliminary data.</text>
</comment>
<reference evidence="15 16" key="1">
    <citation type="journal article" date="2023" name="Sci. Data">
        <title>Genome assembly of the Korean intertidal mud-creeper Batillaria attramentaria.</title>
        <authorList>
            <person name="Patra A.K."/>
            <person name="Ho P.T."/>
            <person name="Jun S."/>
            <person name="Lee S.J."/>
            <person name="Kim Y."/>
            <person name="Won Y.J."/>
        </authorList>
    </citation>
    <scope>NUCLEOTIDE SEQUENCE [LARGE SCALE GENOMIC DNA]</scope>
    <source>
        <strain evidence="15">Wonlab-2016</strain>
    </source>
</reference>
<keyword evidence="9 12" id="KW-0804">Transcription</keyword>
<keyword evidence="10" id="KW-0234">DNA repair</keyword>
<comment type="subcellular location">
    <subcellularLocation>
        <location evidence="1">Nucleus</location>
    </subcellularLocation>
</comment>
<dbReference type="Proteomes" id="UP001519460">
    <property type="component" value="Unassembled WGS sequence"/>
</dbReference>
<dbReference type="GO" id="GO:0003678">
    <property type="term" value="F:DNA helicase activity"/>
    <property type="evidence" value="ECO:0007669"/>
    <property type="project" value="UniProtKB-EC"/>
</dbReference>
<dbReference type="Gene3D" id="3.40.50.300">
    <property type="entry name" value="P-loop containing nucleotide triphosphate hydrolases"/>
    <property type="match status" value="1"/>
</dbReference>
<keyword evidence="3 12" id="KW-0547">Nucleotide-binding</keyword>
<dbReference type="GO" id="GO:0016787">
    <property type="term" value="F:hydrolase activity"/>
    <property type="evidence" value="ECO:0007669"/>
    <property type="project" value="UniProtKB-KW"/>
</dbReference>
<evidence type="ECO:0000313" key="15">
    <source>
        <dbReference type="EMBL" id="KAK7455340.1"/>
    </source>
</evidence>
<keyword evidence="7 12" id="KW-0067">ATP-binding</keyword>
<evidence type="ECO:0000256" key="6">
    <source>
        <dbReference type="ARBA" id="ARBA00022806"/>
    </source>
</evidence>
<dbReference type="FunFam" id="1.10.8.60:FF:000010">
    <property type="entry name" value="RuvB-like helicase"/>
    <property type="match status" value="1"/>
</dbReference>
<evidence type="ECO:0000256" key="13">
    <source>
        <dbReference type="SAM" id="MobiDB-lite"/>
    </source>
</evidence>
<keyword evidence="11 12" id="KW-0539">Nucleus</keyword>
<dbReference type="EMBL" id="JACVVK020000693">
    <property type="protein sequence ID" value="KAK7455340.1"/>
    <property type="molecule type" value="Genomic_DNA"/>
</dbReference>
<gene>
    <name evidence="15" type="ORF">BaRGS_00039482</name>
</gene>
<dbReference type="SUPFAM" id="SSF52540">
    <property type="entry name" value="P-loop containing nucleoside triphosphate hydrolases"/>
    <property type="match status" value="1"/>
</dbReference>
<organism evidence="15 16">
    <name type="scientific">Batillaria attramentaria</name>
    <dbReference type="NCBI Taxonomy" id="370345"/>
    <lineage>
        <taxon>Eukaryota</taxon>
        <taxon>Metazoa</taxon>
        <taxon>Spiralia</taxon>
        <taxon>Lophotrochozoa</taxon>
        <taxon>Mollusca</taxon>
        <taxon>Gastropoda</taxon>
        <taxon>Caenogastropoda</taxon>
        <taxon>Sorbeoconcha</taxon>
        <taxon>Cerithioidea</taxon>
        <taxon>Batillariidae</taxon>
        <taxon>Batillaria</taxon>
    </lineage>
</organism>
<keyword evidence="8 12" id="KW-0805">Transcription regulation</keyword>
<dbReference type="InterPro" id="IPR027238">
    <property type="entry name" value="RuvB-like"/>
</dbReference>